<organism evidence="9 10">
    <name type="scientific">Sphagnurus paluster</name>
    <dbReference type="NCBI Taxonomy" id="117069"/>
    <lineage>
        <taxon>Eukaryota</taxon>
        <taxon>Fungi</taxon>
        <taxon>Dikarya</taxon>
        <taxon>Basidiomycota</taxon>
        <taxon>Agaricomycotina</taxon>
        <taxon>Agaricomycetes</taxon>
        <taxon>Agaricomycetidae</taxon>
        <taxon>Agaricales</taxon>
        <taxon>Tricholomatineae</taxon>
        <taxon>Lyophyllaceae</taxon>
        <taxon>Sphagnurus</taxon>
    </lineage>
</organism>
<sequence length="349" mass="39094">MALLVIARCGFGLSFDWSAPPTSPDGTIAVQESLRVLTDSFIVSLIAPNWVRYLPLPGNADTTIDRFGRIRAAFNQFSSFMQQEIETRTSEVRNEEEAAEARMDIFTMLVRANEQETGKLRLDAQEVIGNVFVMLFAGHETTANTLAATLALLAVHQDVQDEILEQIVTVVGYDRDPQYEDHGNLDKVLSAFYEALRLFTTVYLMIREAVEDTILDLPNPIGQEGSTPMPVPKGTNVIIDMVGIQYNPRYFKDPEEFKPSRWYGVSNESEVFPGFSIGPRACIGRKFATTEGVVFLTMLLRDWRVEPVFSAGETKDAWTKKVFSHPTMGITLSVKDAPVRLVRRQRSGS</sequence>
<evidence type="ECO:0000256" key="6">
    <source>
        <dbReference type="ARBA" id="ARBA00023033"/>
    </source>
</evidence>
<accession>A0A9P7FPS0</accession>
<evidence type="ECO:0000256" key="3">
    <source>
        <dbReference type="ARBA" id="ARBA00022723"/>
    </source>
</evidence>
<feature type="binding site" description="axial binding residue" evidence="7">
    <location>
        <position position="282"/>
    </location>
    <ligand>
        <name>heme</name>
        <dbReference type="ChEBI" id="CHEBI:30413"/>
    </ligand>
    <ligandPart>
        <name>Fe</name>
        <dbReference type="ChEBI" id="CHEBI:18248"/>
    </ligandPart>
</feature>
<evidence type="ECO:0000256" key="1">
    <source>
        <dbReference type="ARBA" id="ARBA00010617"/>
    </source>
</evidence>
<keyword evidence="6 8" id="KW-0503">Monooxygenase</keyword>
<dbReference type="GO" id="GO:0005506">
    <property type="term" value="F:iron ion binding"/>
    <property type="evidence" value="ECO:0007669"/>
    <property type="project" value="InterPro"/>
</dbReference>
<name>A0A9P7FPS0_9AGAR</name>
<dbReference type="AlphaFoldDB" id="A0A9P7FPS0"/>
<evidence type="ECO:0008006" key="11">
    <source>
        <dbReference type="Google" id="ProtNLM"/>
    </source>
</evidence>
<evidence type="ECO:0000313" key="9">
    <source>
        <dbReference type="EMBL" id="KAG5633993.1"/>
    </source>
</evidence>
<dbReference type="SUPFAM" id="SSF48264">
    <property type="entry name" value="Cytochrome P450"/>
    <property type="match status" value="1"/>
</dbReference>
<dbReference type="InterPro" id="IPR001128">
    <property type="entry name" value="Cyt_P450"/>
</dbReference>
<evidence type="ECO:0000313" key="10">
    <source>
        <dbReference type="Proteomes" id="UP000717328"/>
    </source>
</evidence>
<dbReference type="PROSITE" id="PS00086">
    <property type="entry name" value="CYTOCHROME_P450"/>
    <property type="match status" value="1"/>
</dbReference>
<proteinExistence type="inferred from homology"/>
<evidence type="ECO:0000256" key="8">
    <source>
        <dbReference type="RuleBase" id="RU000461"/>
    </source>
</evidence>
<dbReference type="PANTHER" id="PTHR24291:SF50">
    <property type="entry name" value="BIFUNCTIONAL ALBAFLAVENONE MONOOXYGENASE_TERPENE SYNTHASE"/>
    <property type="match status" value="1"/>
</dbReference>
<dbReference type="GO" id="GO:0020037">
    <property type="term" value="F:heme binding"/>
    <property type="evidence" value="ECO:0007669"/>
    <property type="project" value="InterPro"/>
</dbReference>
<evidence type="ECO:0000256" key="5">
    <source>
        <dbReference type="ARBA" id="ARBA00023004"/>
    </source>
</evidence>
<keyword evidence="5 7" id="KW-0408">Iron</keyword>
<keyword evidence="2 7" id="KW-0349">Heme</keyword>
<keyword evidence="4 8" id="KW-0560">Oxidoreductase</keyword>
<reference evidence="9" key="2">
    <citation type="submission" date="2021-10" db="EMBL/GenBank/DDBJ databases">
        <title>Phylogenomics reveals ancestral predisposition of the termite-cultivated fungus Termitomyces towards a domesticated lifestyle.</title>
        <authorList>
            <person name="Auxier B."/>
            <person name="Grum-Grzhimaylo A."/>
            <person name="Cardenas M.E."/>
            <person name="Lodge J.D."/>
            <person name="Laessoe T."/>
            <person name="Pedersen O."/>
            <person name="Smith M.E."/>
            <person name="Kuyper T.W."/>
            <person name="Franco-Molano E.A."/>
            <person name="Baroni T.J."/>
            <person name="Aanen D.K."/>
        </authorList>
    </citation>
    <scope>NUCLEOTIDE SEQUENCE</scope>
    <source>
        <strain evidence="9">D49</strain>
    </source>
</reference>
<comment type="cofactor">
    <cofactor evidence="7">
        <name>heme</name>
        <dbReference type="ChEBI" id="CHEBI:30413"/>
    </cofactor>
</comment>
<gene>
    <name evidence="9" type="ORF">H0H81_003984</name>
</gene>
<evidence type="ECO:0000256" key="2">
    <source>
        <dbReference type="ARBA" id="ARBA00022617"/>
    </source>
</evidence>
<dbReference type="Proteomes" id="UP000717328">
    <property type="component" value="Unassembled WGS sequence"/>
</dbReference>
<dbReference type="OrthoDB" id="1470350at2759"/>
<dbReference type="InterPro" id="IPR050196">
    <property type="entry name" value="Cytochrome_P450_Monoox"/>
</dbReference>
<dbReference type="PANTHER" id="PTHR24291">
    <property type="entry name" value="CYTOCHROME P450 FAMILY 4"/>
    <property type="match status" value="1"/>
</dbReference>
<dbReference type="PRINTS" id="PR00385">
    <property type="entry name" value="P450"/>
</dbReference>
<dbReference type="PRINTS" id="PR00463">
    <property type="entry name" value="EP450I"/>
</dbReference>
<dbReference type="InterPro" id="IPR002401">
    <property type="entry name" value="Cyt_P450_E_grp-I"/>
</dbReference>
<reference evidence="9" key="1">
    <citation type="submission" date="2021-02" db="EMBL/GenBank/DDBJ databases">
        <authorList>
            <person name="Nieuwenhuis M."/>
            <person name="Van De Peppel L.J.J."/>
        </authorList>
    </citation>
    <scope>NUCLEOTIDE SEQUENCE</scope>
    <source>
        <strain evidence="9">D49</strain>
    </source>
</reference>
<comment type="similarity">
    <text evidence="1 8">Belongs to the cytochrome P450 family.</text>
</comment>
<keyword evidence="10" id="KW-1185">Reference proteome</keyword>
<dbReference type="InterPro" id="IPR036396">
    <property type="entry name" value="Cyt_P450_sf"/>
</dbReference>
<evidence type="ECO:0000256" key="4">
    <source>
        <dbReference type="ARBA" id="ARBA00023002"/>
    </source>
</evidence>
<dbReference type="Pfam" id="PF00067">
    <property type="entry name" value="p450"/>
    <property type="match status" value="1"/>
</dbReference>
<evidence type="ECO:0000256" key="7">
    <source>
        <dbReference type="PIRSR" id="PIRSR602401-1"/>
    </source>
</evidence>
<dbReference type="InterPro" id="IPR017972">
    <property type="entry name" value="Cyt_P450_CS"/>
</dbReference>
<dbReference type="GO" id="GO:0004497">
    <property type="term" value="F:monooxygenase activity"/>
    <property type="evidence" value="ECO:0007669"/>
    <property type="project" value="UniProtKB-KW"/>
</dbReference>
<dbReference type="Gene3D" id="1.10.630.10">
    <property type="entry name" value="Cytochrome P450"/>
    <property type="match status" value="1"/>
</dbReference>
<comment type="caution">
    <text evidence="9">The sequence shown here is derived from an EMBL/GenBank/DDBJ whole genome shotgun (WGS) entry which is preliminary data.</text>
</comment>
<keyword evidence="3 7" id="KW-0479">Metal-binding</keyword>
<dbReference type="GO" id="GO:0016705">
    <property type="term" value="F:oxidoreductase activity, acting on paired donors, with incorporation or reduction of molecular oxygen"/>
    <property type="evidence" value="ECO:0007669"/>
    <property type="project" value="InterPro"/>
</dbReference>
<dbReference type="EMBL" id="JABCKI010006748">
    <property type="protein sequence ID" value="KAG5633993.1"/>
    <property type="molecule type" value="Genomic_DNA"/>
</dbReference>
<protein>
    <recommendedName>
        <fullName evidence="11">Cytochrome P450</fullName>
    </recommendedName>
</protein>